<name>A0A841KZC5_9FIRM</name>
<protein>
    <submittedName>
        <fullName evidence="1">Uncharacterized protein</fullName>
    </submittedName>
</protein>
<evidence type="ECO:0000313" key="2">
    <source>
        <dbReference type="Proteomes" id="UP000579281"/>
    </source>
</evidence>
<comment type="caution">
    <text evidence="1">The sequence shown here is derived from an EMBL/GenBank/DDBJ whole genome shotgun (WGS) entry which is preliminary data.</text>
</comment>
<dbReference type="AlphaFoldDB" id="A0A841KZC5"/>
<dbReference type="EMBL" id="JACHEN010000059">
    <property type="protein sequence ID" value="MBB6218974.1"/>
    <property type="molecule type" value="Genomic_DNA"/>
</dbReference>
<accession>A0A841KZC5</accession>
<organism evidence="1 2">
    <name type="scientific">Anaerosolibacter carboniphilus</name>
    <dbReference type="NCBI Taxonomy" id="1417629"/>
    <lineage>
        <taxon>Bacteria</taxon>
        <taxon>Bacillati</taxon>
        <taxon>Bacillota</taxon>
        <taxon>Clostridia</taxon>
        <taxon>Peptostreptococcales</taxon>
        <taxon>Thermotaleaceae</taxon>
        <taxon>Anaerosolibacter</taxon>
    </lineage>
</organism>
<proteinExistence type="predicted"/>
<gene>
    <name evidence="1" type="ORF">HNQ80_005152</name>
</gene>
<evidence type="ECO:0000313" key="1">
    <source>
        <dbReference type="EMBL" id="MBB6218974.1"/>
    </source>
</evidence>
<dbReference type="Proteomes" id="UP000579281">
    <property type="component" value="Unassembled WGS sequence"/>
</dbReference>
<dbReference type="RefSeq" id="WP_184313940.1">
    <property type="nucleotide sequence ID" value="NZ_JACHEN010000059.1"/>
</dbReference>
<keyword evidence="2" id="KW-1185">Reference proteome</keyword>
<reference evidence="1 2" key="1">
    <citation type="submission" date="2020-08" db="EMBL/GenBank/DDBJ databases">
        <title>Genomic Encyclopedia of Type Strains, Phase IV (KMG-IV): sequencing the most valuable type-strain genomes for metagenomic binning, comparative biology and taxonomic classification.</title>
        <authorList>
            <person name="Goeker M."/>
        </authorList>
    </citation>
    <scope>NUCLEOTIDE SEQUENCE [LARGE SCALE GENOMIC DNA]</scope>
    <source>
        <strain evidence="1 2">DSM 103526</strain>
    </source>
</reference>
<sequence length="215" mass="25055">MTSKRVSSVSKSRIYTMYVDRNTQVNNIQRISSIDRINKTANESFHNSDNVLLGTSNFYDSLKKLKEQYLTFYKVEKELEDALEEFTHREDPDQIKIIENLIQKYNHAIDSLKALDSYLGTNHCKNIHDILLVYRGSMNKIGIIIDRDYHLSLQKQKLIQAVKINNQSIEFLFNTKNGLVRKLYNAFRDIKIPSSHHGKYNLNHSSSTSIIDKKL</sequence>